<dbReference type="EMBL" id="BMCJ01000003">
    <property type="protein sequence ID" value="GGC88013.1"/>
    <property type="molecule type" value="Genomic_DNA"/>
</dbReference>
<evidence type="ECO:0000313" key="8">
    <source>
        <dbReference type="Proteomes" id="UP000619534"/>
    </source>
</evidence>
<dbReference type="InterPro" id="IPR051598">
    <property type="entry name" value="TSUP/Inactive_protease-like"/>
</dbReference>
<comment type="caution">
    <text evidence="7">The sequence shown here is derived from an EMBL/GenBank/DDBJ whole genome shotgun (WGS) entry which is preliminary data.</text>
</comment>
<evidence type="ECO:0000256" key="5">
    <source>
        <dbReference type="ARBA" id="ARBA00023136"/>
    </source>
</evidence>
<evidence type="ECO:0000256" key="1">
    <source>
        <dbReference type="ARBA" id="ARBA00004141"/>
    </source>
</evidence>
<keyword evidence="5 6" id="KW-0472">Membrane</keyword>
<comment type="similarity">
    <text evidence="2 6">Belongs to the 4-toluene sulfonate uptake permease (TSUP) (TC 2.A.102) family.</text>
</comment>
<protein>
    <recommendedName>
        <fullName evidence="6">Probable membrane transporter protein</fullName>
    </recommendedName>
</protein>
<evidence type="ECO:0000256" key="4">
    <source>
        <dbReference type="ARBA" id="ARBA00022989"/>
    </source>
</evidence>
<name>A0ABQ1P349_9BACI</name>
<feature type="transmembrane region" description="Helical" evidence="6">
    <location>
        <begin position="249"/>
        <end position="267"/>
    </location>
</feature>
<keyword evidence="6" id="KW-1003">Cell membrane</keyword>
<keyword evidence="3 6" id="KW-0812">Transmembrane</keyword>
<dbReference type="PANTHER" id="PTHR43701">
    <property type="entry name" value="MEMBRANE TRANSPORTER PROTEIN MJ0441-RELATED"/>
    <property type="match status" value="1"/>
</dbReference>
<dbReference type="PANTHER" id="PTHR43701:SF2">
    <property type="entry name" value="MEMBRANE TRANSPORTER PROTEIN YJNA-RELATED"/>
    <property type="match status" value="1"/>
</dbReference>
<feature type="transmembrane region" description="Helical" evidence="6">
    <location>
        <begin position="7"/>
        <end position="29"/>
    </location>
</feature>
<dbReference type="RefSeq" id="WP_062446210.1">
    <property type="nucleotide sequence ID" value="NZ_BMCJ01000003.1"/>
</dbReference>
<sequence length="270" mass="29013">MVYLILILIGFIGGAIGSLAGLGGGIVIVPSLLFLGDSTNLLPPITPQLAVGTSIIIIIFTGLSSTLAYLKRKKVDYVSGLIFFIGGGPGALLGAFLNERLNNDFFNLFFGLLMIVISIVLAITNKLRVFKLKKGLERIYKDNDGNAITYRVHIPIGISFSFLVGILSGLFGIGGGALMVPLMLIVFRFPPSIAVATSMLLVLLFAATGSIAHMVQGNVEWLYTAALIPGAWIGARFGVWISTRLNEKTIVIIFRLFIFLVGVRLILLSI</sequence>
<keyword evidence="8" id="KW-1185">Reference proteome</keyword>
<keyword evidence="4 6" id="KW-1133">Transmembrane helix</keyword>
<reference evidence="8" key="1">
    <citation type="journal article" date="2019" name="Int. J. Syst. Evol. Microbiol.">
        <title>The Global Catalogue of Microorganisms (GCM) 10K type strain sequencing project: providing services to taxonomists for standard genome sequencing and annotation.</title>
        <authorList>
            <consortium name="The Broad Institute Genomics Platform"/>
            <consortium name="The Broad Institute Genome Sequencing Center for Infectious Disease"/>
            <person name="Wu L."/>
            <person name="Ma J."/>
        </authorList>
    </citation>
    <scope>NUCLEOTIDE SEQUENCE [LARGE SCALE GENOMIC DNA]</scope>
    <source>
        <strain evidence="8">CCM 7282</strain>
    </source>
</reference>
<accession>A0ABQ1P349</accession>
<evidence type="ECO:0000256" key="6">
    <source>
        <dbReference type="RuleBase" id="RU363041"/>
    </source>
</evidence>
<feature type="transmembrane region" description="Helical" evidence="6">
    <location>
        <begin position="104"/>
        <end position="124"/>
    </location>
</feature>
<evidence type="ECO:0000256" key="2">
    <source>
        <dbReference type="ARBA" id="ARBA00009142"/>
    </source>
</evidence>
<dbReference type="InterPro" id="IPR002781">
    <property type="entry name" value="TM_pro_TauE-like"/>
</dbReference>
<proteinExistence type="inferred from homology"/>
<feature type="transmembrane region" description="Helical" evidence="6">
    <location>
        <begin position="193"/>
        <end position="215"/>
    </location>
</feature>
<feature type="transmembrane region" description="Helical" evidence="6">
    <location>
        <begin position="160"/>
        <end position="187"/>
    </location>
</feature>
<gene>
    <name evidence="7" type="primary">yunE</name>
    <name evidence="7" type="ORF">GCM10007216_18440</name>
</gene>
<comment type="subcellular location">
    <subcellularLocation>
        <location evidence="6">Cell membrane</location>
        <topology evidence="6">Multi-pass membrane protein</topology>
    </subcellularLocation>
    <subcellularLocation>
        <location evidence="1">Membrane</location>
        <topology evidence="1">Multi-pass membrane protein</topology>
    </subcellularLocation>
</comment>
<evidence type="ECO:0000256" key="3">
    <source>
        <dbReference type="ARBA" id="ARBA00022692"/>
    </source>
</evidence>
<dbReference type="Pfam" id="PF01925">
    <property type="entry name" value="TauE"/>
    <property type="match status" value="1"/>
</dbReference>
<dbReference type="Proteomes" id="UP000619534">
    <property type="component" value="Unassembled WGS sequence"/>
</dbReference>
<feature type="transmembrane region" description="Helical" evidence="6">
    <location>
        <begin position="49"/>
        <end position="70"/>
    </location>
</feature>
<feature type="transmembrane region" description="Helical" evidence="6">
    <location>
        <begin position="222"/>
        <end position="243"/>
    </location>
</feature>
<evidence type="ECO:0000313" key="7">
    <source>
        <dbReference type="EMBL" id="GGC88013.1"/>
    </source>
</evidence>
<feature type="transmembrane region" description="Helical" evidence="6">
    <location>
        <begin position="77"/>
        <end position="98"/>
    </location>
</feature>
<organism evidence="7 8">
    <name type="scientific">Thalassobacillus devorans</name>
    <dbReference type="NCBI Taxonomy" id="279813"/>
    <lineage>
        <taxon>Bacteria</taxon>
        <taxon>Bacillati</taxon>
        <taxon>Bacillota</taxon>
        <taxon>Bacilli</taxon>
        <taxon>Bacillales</taxon>
        <taxon>Bacillaceae</taxon>
        <taxon>Thalassobacillus</taxon>
    </lineage>
</organism>